<dbReference type="SUPFAM" id="SSF46689">
    <property type="entry name" value="Homeodomain-like"/>
    <property type="match status" value="1"/>
</dbReference>
<dbReference type="CDD" id="cd00009">
    <property type="entry name" value="AAA"/>
    <property type="match status" value="1"/>
</dbReference>
<dbReference type="AlphaFoldDB" id="A0A1Y1RXK3"/>
<evidence type="ECO:0000259" key="7">
    <source>
        <dbReference type="PROSITE" id="PS50112"/>
    </source>
</evidence>
<gene>
    <name evidence="8" type="ORF">B4O97_10175</name>
</gene>
<dbReference type="InterPro" id="IPR025944">
    <property type="entry name" value="Sigma_54_int_dom_CS"/>
</dbReference>
<organism evidence="8 9">
    <name type="scientific">Marispirochaeta aestuarii</name>
    <dbReference type="NCBI Taxonomy" id="1963862"/>
    <lineage>
        <taxon>Bacteria</taxon>
        <taxon>Pseudomonadati</taxon>
        <taxon>Spirochaetota</taxon>
        <taxon>Spirochaetia</taxon>
        <taxon>Spirochaetales</taxon>
        <taxon>Spirochaetaceae</taxon>
        <taxon>Marispirochaeta</taxon>
    </lineage>
</organism>
<evidence type="ECO:0000256" key="3">
    <source>
        <dbReference type="ARBA" id="ARBA00023015"/>
    </source>
</evidence>
<keyword evidence="4" id="KW-0238">DNA-binding</keyword>
<dbReference type="PRINTS" id="PR01590">
    <property type="entry name" value="HTHFIS"/>
</dbReference>
<evidence type="ECO:0008006" key="10">
    <source>
        <dbReference type="Google" id="ProtNLM"/>
    </source>
</evidence>
<accession>A0A1Y1RXK3</accession>
<evidence type="ECO:0000256" key="5">
    <source>
        <dbReference type="ARBA" id="ARBA00023163"/>
    </source>
</evidence>
<dbReference type="FunFam" id="3.40.50.300:FF:000006">
    <property type="entry name" value="DNA-binding transcriptional regulator NtrC"/>
    <property type="match status" value="1"/>
</dbReference>
<dbReference type="Pfam" id="PF25601">
    <property type="entry name" value="AAA_lid_14"/>
    <property type="match status" value="1"/>
</dbReference>
<dbReference type="GO" id="GO:0000156">
    <property type="term" value="F:phosphorelay response regulator activity"/>
    <property type="evidence" value="ECO:0007669"/>
    <property type="project" value="InterPro"/>
</dbReference>
<comment type="caution">
    <text evidence="8">The sequence shown here is derived from an EMBL/GenBank/DDBJ whole genome shotgun (WGS) entry which is preliminary data.</text>
</comment>
<dbReference type="InterPro" id="IPR010524">
    <property type="entry name" value="Sig_transdc_resp-reg_PrpR_N"/>
</dbReference>
<dbReference type="Pfam" id="PF06506">
    <property type="entry name" value="PrpR_N"/>
    <property type="match status" value="1"/>
</dbReference>
<dbReference type="InterPro" id="IPR058031">
    <property type="entry name" value="AAA_lid_NorR"/>
</dbReference>
<dbReference type="PROSITE" id="PS00676">
    <property type="entry name" value="SIGMA54_INTERACT_2"/>
    <property type="match status" value="1"/>
</dbReference>
<dbReference type="InterPro" id="IPR003593">
    <property type="entry name" value="AAA+_ATPase"/>
</dbReference>
<dbReference type="InterPro" id="IPR000014">
    <property type="entry name" value="PAS"/>
</dbReference>
<name>A0A1Y1RXK3_9SPIO</name>
<evidence type="ECO:0000256" key="1">
    <source>
        <dbReference type="ARBA" id="ARBA00022741"/>
    </source>
</evidence>
<dbReference type="PANTHER" id="PTHR32071:SF57">
    <property type="entry name" value="C4-DICARBOXYLATE TRANSPORT TRANSCRIPTIONAL REGULATORY PROTEIN DCTD"/>
    <property type="match status" value="1"/>
</dbReference>
<dbReference type="InterPro" id="IPR025662">
    <property type="entry name" value="Sigma_54_int_dom_ATP-bd_1"/>
</dbReference>
<dbReference type="Gene3D" id="3.30.450.20">
    <property type="entry name" value="PAS domain"/>
    <property type="match status" value="1"/>
</dbReference>
<sequence>MLRIFLSIFRARAIIGIMDAYAILPYKGLVEIASETGRELKLDLKIFEGETEEAIPFAMDAQKRGADCIISRGGTASIIERYVNVPIVRVPVSELDLLRILYPLKGLDRKILVVGFRNAVFRARSAARVLGLQIQELPIPYEAADYNFDHIRRSAEHLIRHHGIDTIIGDQTAFINLRSYCESQYLITSSKDDFLTALRNSQLLNTDGQREQQDQIQVVLNAVQEGIISTDTHGRVTSFNIKAAEIFGMEPGMVIGASLDELAGYFRDFEELKSTISLTLRNGNPESIQLSRPKGPEVYEINSAPLVSQKGIHGTVTTIIRSSHAHSGKSAGNKHPSAGTFNTHYSFKDILGRDEAFVRVLAVARAYTMTDATILIEGESGVGKEMFAQSIHASGPRKEGPFVAVNCASIPEPLLESELFGYEQGAFTGASRAGQKGLFELADGGTLFLDEISEIDQKMQMNLLRVLEERRIRRIGSDRLRDVDVRVIAASNRDLRKLIDENHFRPDLFYRLNLLNLHIPALRERKADIPLLAEHFFTQFCRHYGGKEVRLTEDILNRLRCYPWPGNIRELKNIMERTALTIATRCLELSDLEIITRELNNSLSSRSSRINELSFCGTLNTIKHQAAESALQAAGYNKSHAARMLGIDRSTLDRLLDPRD</sequence>
<evidence type="ECO:0000313" key="8">
    <source>
        <dbReference type="EMBL" id="ORC35094.1"/>
    </source>
</evidence>
<dbReference type="InterPro" id="IPR002197">
    <property type="entry name" value="HTH_Fis"/>
</dbReference>
<feature type="domain" description="PAS" evidence="7">
    <location>
        <begin position="212"/>
        <end position="283"/>
    </location>
</feature>
<proteinExistence type="predicted"/>
<feature type="domain" description="Sigma-54 factor interaction" evidence="6">
    <location>
        <begin position="350"/>
        <end position="580"/>
    </location>
</feature>
<dbReference type="Gene3D" id="3.40.50.2300">
    <property type="match status" value="1"/>
</dbReference>
<dbReference type="InterPro" id="IPR025943">
    <property type="entry name" value="Sigma_54_int_dom_ATP-bd_2"/>
</dbReference>
<dbReference type="SUPFAM" id="SSF159800">
    <property type="entry name" value="PrpR receptor domain-like"/>
    <property type="match status" value="1"/>
</dbReference>
<dbReference type="SMART" id="SM00091">
    <property type="entry name" value="PAS"/>
    <property type="match status" value="1"/>
</dbReference>
<keyword evidence="9" id="KW-1185">Reference proteome</keyword>
<dbReference type="PROSITE" id="PS00688">
    <property type="entry name" value="SIGMA54_INTERACT_3"/>
    <property type="match status" value="1"/>
</dbReference>
<dbReference type="GO" id="GO:0043565">
    <property type="term" value="F:sequence-specific DNA binding"/>
    <property type="evidence" value="ECO:0007669"/>
    <property type="project" value="InterPro"/>
</dbReference>
<keyword evidence="2" id="KW-0067">ATP-binding</keyword>
<evidence type="ECO:0000256" key="4">
    <source>
        <dbReference type="ARBA" id="ARBA00023125"/>
    </source>
</evidence>
<dbReference type="CDD" id="cd00130">
    <property type="entry name" value="PAS"/>
    <property type="match status" value="1"/>
</dbReference>
<dbReference type="Gene3D" id="3.40.50.300">
    <property type="entry name" value="P-loop containing nucleotide triphosphate hydrolases"/>
    <property type="match status" value="1"/>
</dbReference>
<dbReference type="Pfam" id="PF00158">
    <property type="entry name" value="Sigma54_activat"/>
    <property type="match status" value="1"/>
</dbReference>
<dbReference type="SMART" id="SM00382">
    <property type="entry name" value="AAA"/>
    <property type="match status" value="1"/>
</dbReference>
<dbReference type="InterPro" id="IPR035965">
    <property type="entry name" value="PAS-like_dom_sf"/>
</dbReference>
<dbReference type="Pfam" id="PF02954">
    <property type="entry name" value="HTH_8"/>
    <property type="match status" value="1"/>
</dbReference>
<dbReference type="PROSITE" id="PS50112">
    <property type="entry name" value="PAS"/>
    <property type="match status" value="1"/>
</dbReference>
<dbReference type="PROSITE" id="PS00675">
    <property type="entry name" value="SIGMA54_INTERACT_1"/>
    <property type="match status" value="1"/>
</dbReference>
<keyword evidence="3" id="KW-0805">Transcription regulation</keyword>
<evidence type="ECO:0000313" key="9">
    <source>
        <dbReference type="Proteomes" id="UP000192343"/>
    </source>
</evidence>
<dbReference type="Proteomes" id="UP000192343">
    <property type="component" value="Unassembled WGS sequence"/>
</dbReference>
<dbReference type="SUPFAM" id="SSF55785">
    <property type="entry name" value="PYP-like sensor domain (PAS domain)"/>
    <property type="match status" value="1"/>
</dbReference>
<evidence type="ECO:0000256" key="2">
    <source>
        <dbReference type="ARBA" id="ARBA00022840"/>
    </source>
</evidence>
<dbReference type="InterPro" id="IPR002078">
    <property type="entry name" value="Sigma_54_int"/>
</dbReference>
<keyword evidence="5" id="KW-0804">Transcription</keyword>
<dbReference type="PROSITE" id="PS50045">
    <property type="entry name" value="SIGMA54_INTERACT_4"/>
    <property type="match status" value="1"/>
</dbReference>
<dbReference type="STRING" id="1963862.B4O97_10175"/>
<dbReference type="InterPro" id="IPR027417">
    <property type="entry name" value="P-loop_NTPase"/>
</dbReference>
<dbReference type="Gene3D" id="1.10.8.60">
    <property type="match status" value="1"/>
</dbReference>
<dbReference type="Pfam" id="PF13426">
    <property type="entry name" value="PAS_9"/>
    <property type="match status" value="1"/>
</dbReference>
<dbReference type="EMBL" id="MWQY01000010">
    <property type="protein sequence ID" value="ORC35094.1"/>
    <property type="molecule type" value="Genomic_DNA"/>
</dbReference>
<evidence type="ECO:0000259" key="6">
    <source>
        <dbReference type="PROSITE" id="PS50045"/>
    </source>
</evidence>
<reference evidence="8 9" key="1">
    <citation type="submission" date="2017-03" db="EMBL/GenBank/DDBJ databases">
        <title>Draft Genome sequence of Marispirochaeta sp. strain JC444.</title>
        <authorList>
            <person name="Shivani Y."/>
            <person name="Subhash Y."/>
            <person name="Sasikala C."/>
            <person name="Ramana C."/>
        </authorList>
    </citation>
    <scope>NUCLEOTIDE SEQUENCE [LARGE SCALE GENOMIC DNA]</scope>
    <source>
        <strain evidence="8 9">JC444</strain>
    </source>
</reference>
<dbReference type="Gene3D" id="3.40.50.10660">
    <property type="entry name" value="PrpR receptor domain-like"/>
    <property type="match status" value="1"/>
</dbReference>
<protein>
    <recommendedName>
        <fullName evidence="10">Sigma-54 factor interaction domain-containing protein</fullName>
    </recommendedName>
</protein>
<dbReference type="NCBIfam" id="TIGR00229">
    <property type="entry name" value="sensory_box"/>
    <property type="match status" value="1"/>
</dbReference>
<keyword evidence="1" id="KW-0547">Nucleotide-binding</keyword>
<dbReference type="GO" id="GO:0006355">
    <property type="term" value="P:regulation of DNA-templated transcription"/>
    <property type="evidence" value="ECO:0007669"/>
    <property type="project" value="InterPro"/>
</dbReference>
<dbReference type="PANTHER" id="PTHR32071">
    <property type="entry name" value="TRANSCRIPTIONAL REGULATORY PROTEIN"/>
    <property type="match status" value="1"/>
</dbReference>
<dbReference type="InterPro" id="IPR009057">
    <property type="entry name" value="Homeodomain-like_sf"/>
</dbReference>
<dbReference type="Gene3D" id="1.10.10.60">
    <property type="entry name" value="Homeodomain-like"/>
    <property type="match status" value="1"/>
</dbReference>
<dbReference type="GO" id="GO:0005524">
    <property type="term" value="F:ATP binding"/>
    <property type="evidence" value="ECO:0007669"/>
    <property type="project" value="UniProtKB-KW"/>
</dbReference>
<dbReference type="SUPFAM" id="SSF52540">
    <property type="entry name" value="P-loop containing nucleoside triphosphate hydrolases"/>
    <property type="match status" value="1"/>
</dbReference>